<dbReference type="AlphaFoldDB" id="A0AAD2FX69"/>
<evidence type="ECO:0000313" key="1">
    <source>
        <dbReference type="EMBL" id="CAJ1955525.1"/>
    </source>
</evidence>
<dbReference type="EMBL" id="CAKOGP040001892">
    <property type="protein sequence ID" value="CAJ1955525.1"/>
    <property type="molecule type" value="Genomic_DNA"/>
</dbReference>
<dbReference type="Proteomes" id="UP001295423">
    <property type="component" value="Unassembled WGS sequence"/>
</dbReference>
<evidence type="ECO:0000313" key="2">
    <source>
        <dbReference type="Proteomes" id="UP001295423"/>
    </source>
</evidence>
<gene>
    <name evidence="1" type="ORF">CYCCA115_LOCUS15791</name>
</gene>
<sequence>MSCDAISSPQSETSSCHRSGILVIPRGGSSDYCDSSAISDSCLGTSSICNTLSINTDLAFRVVQLIDRGGGWVPAGYNPFGYQITELGEQFLAFDGSLDSDIGRFLASVKQRKSKKTIQSQWLEIVRASKQGQSMRIYRNLDDFVDFCLKAGFLS</sequence>
<organism evidence="1 2">
    <name type="scientific">Cylindrotheca closterium</name>
    <dbReference type="NCBI Taxonomy" id="2856"/>
    <lineage>
        <taxon>Eukaryota</taxon>
        <taxon>Sar</taxon>
        <taxon>Stramenopiles</taxon>
        <taxon>Ochrophyta</taxon>
        <taxon>Bacillariophyta</taxon>
        <taxon>Bacillariophyceae</taxon>
        <taxon>Bacillariophycidae</taxon>
        <taxon>Bacillariales</taxon>
        <taxon>Bacillariaceae</taxon>
        <taxon>Cylindrotheca</taxon>
    </lineage>
</organism>
<name>A0AAD2FX69_9STRA</name>
<reference evidence="1" key="1">
    <citation type="submission" date="2023-08" db="EMBL/GenBank/DDBJ databases">
        <authorList>
            <person name="Audoor S."/>
            <person name="Bilcke G."/>
        </authorList>
    </citation>
    <scope>NUCLEOTIDE SEQUENCE</scope>
</reference>
<proteinExistence type="predicted"/>
<comment type="caution">
    <text evidence="1">The sequence shown here is derived from an EMBL/GenBank/DDBJ whole genome shotgun (WGS) entry which is preliminary data.</text>
</comment>
<protein>
    <submittedName>
        <fullName evidence="1">Uncharacterized protein</fullName>
    </submittedName>
</protein>
<keyword evidence="2" id="KW-1185">Reference proteome</keyword>
<accession>A0AAD2FX69</accession>